<keyword evidence="3" id="KW-1185">Reference proteome</keyword>
<organism evidence="2 3">
    <name type="scientific">Oxyplax ochracea nucleopolyhedrovirus</name>
    <dbReference type="NCBI Taxonomy" id="2083176"/>
    <lineage>
        <taxon>Viruses</taxon>
        <taxon>Viruses incertae sedis</taxon>
        <taxon>Naldaviricetes</taxon>
        <taxon>Lefavirales</taxon>
        <taxon>Baculoviridae</taxon>
        <taxon>Alphabaculovirus</taxon>
        <taxon>Alphabaculovirus oxochraceae</taxon>
    </lineage>
</organism>
<gene>
    <name evidence="2" type="ORF">Oxoc_ORF47</name>
</gene>
<dbReference type="Pfam" id="PF04798">
    <property type="entry name" value="Baculo_19"/>
    <property type="match status" value="1"/>
</dbReference>
<dbReference type="EMBL" id="MF143631">
    <property type="protein sequence ID" value="AVA31146.1"/>
    <property type="molecule type" value="Genomic_DNA"/>
</dbReference>
<reference evidence="2 3" key="1">
    <citation type="journal article" date="2018" name="PLoS ONE">
        <title>Genome analysis of a novel Group I alphabaculovirus obtained from Oxyplax ochracea.</title>
        <authorList>
            <person name="Wang J."/>
            <person name="Hou D."/>
            <person name="Wang Q."/>
            <person name="Kuang W."/>
            <person name="Zhang L."/>
            <person name="Li J."/>
            <person name="Shen S."/>
            <person name="Deng F."/>
            <person name="Wang H."/>
            <person name="Hu Z."/>
            <person name="Wang M."/>
        </authorList>
    </citation>
    <scope>NUCLEOTIDE SEQUENCE [LARGE SCALE GENOMIC DNA]</scope>
    <source>
        <strain evidence="2">435</strain>
    </source>
</reference>
<dbReference type="InterPro" id="IPR006883">
    <property type="entry name" value="AcMNPV_PIF-4"/>
</dbReference>
<evidence type="ECO:0000313" key="2">
    <source>
        <dbReference type="EMBL" id="AVA31146.1"/>
    </source>
</evidence>
<protein>
    <submittedName>
        <fullName evidence="2">Pif4</fullName>
    </submittedName>
</protein>
<proteinExistence type="predicted"/>
<name>A0A2L0WU25_9ABAC</name>
<sequence length="176" mass="20144">MLSTSLSMVLTITVIVLVFFYLIISIRQHHPFNNKINKLLQSYRNSLSFGALVQIYDLSTPNRTDRLFIIAPENVILYNYDKTLYYYLDSANVFCPNEYTVTTFTTNSIQTINDTGVYSTICTSIGSLSLVEHFVSSKNNVPDYTIVFDIANKEIQYSILDVINYLIYNGFVNVSH</sequence>
<feature type="transmembrane region" description="Helical" evidence="1">
    <location>
        <begin position="6"/>
        <end position="26"/>
    </location>
</feature>
<keyword evidence="1" id="KW-0812">Transmembrane</keyword>
<dbReference type="Proteomes" id="UP000297028">
    <property type="component" value="Segment"/>
</dbReference>
<accession>A0A2L0WU25</accession>
<evidence type="ECO:0000313" key="3">
    <source>
        <dbReference type="Proteomes" id="UP000297028"/>
    </source>
</evidence>
<keyword evidence="1" id="KW-0472">Membrane</keyword>
<evidence type="ECO:0000256" key="1">
    <source>
        <dbReference type="SAM" id="Phobius"/>
    </source>
</evidence>
<keyword evidence="1" id="KW-1133">Transmembrane helix</keyword>